<evidence type="ECO:0000259" key="8">
    <source>
        <dbReference type="Pfam" id="PF01435"/>
    </source>
</evidence>
<keyword evidence="7" id="KW-0812">Transmembrane</keyword>
<keyword evidence="2" id="KW-0479">Metal-binding</keyword>
<reference evidence="9" key="2">
    <citation type="submission" date="2020-09" db="EMBL/GenBank/DDBJ databases">
        <authorList>
            <person name="Sun Q."/>
            <person name="Zhou Y."/>
        </authorList>
    </citation>
    <scope>NUCLEOTIDE SEQUENCE</scope>
    <source>
        <strain evidence="9">CGMCC 1.16548</strain>
    </source>
</reference>
<dbReference type="EMBL" id="BNAI01000008">
    <property type="protein sequence ID" value="GHF24552.1"/>
    <property type="molecule type" value="Genomic_DNA"/>
</dbReference>
<organism evidence="9 10">
    <name type="scientific">Pseudolysinimonas yzui</name>
    <dbReference type="NCBI Taxonomy" id="2708254"/>
    <lineage>
        <taxon>Bacteria</taxon>
        <taxon>Bacillati</taxon>
        <taxon>Actinomycetota</taxon>
        <taxon>Actinomycetes</taxon>
        <taxon>Micrococcales</taxon>
        <taxon>Microbacteriaceae</taxon>
        <taxon>Pseudolysinimonas</taxon>
    </lineage>
</organism>
<dbReference type="InterPro" id="IPR001915">
    <property type="entry name" value="Peptidase_M48"/>
</dbReference>
<dbReference type="Pfam" id="PF01435">
    <property type="entry name" value="Peptidase_M48"/>
    <property type="match status" value="1"/>
</dbReference>
<evidence type="ECO:0000256" key="1">
    <source>
        <dbReference type="ARBA" id="ARBA00022670"/>
    </source>
</evidence>
<protein>
    <recommendedName>
        <fullName evidence="8">Peptidase M48 domain-containing protein</fullName>
    </recommendedName>
</protein>
<dbReference type="CDD" id="cd07326">
    <property type="entry name" value="M56_BlaR1_MecR1_like"/>
    <property type="match status" value="1"/>
</dbReference>
<comment type="cofactor">
    <cofactor evidence="6">
        <name>Zn(2+)</name>
        <dbReference type="ChEBI" id="CHEBI:29105"/>
    </cofactor>
    <text evidence="6">Binds 1 zinc ion per subunit.</text>
</comment>
<sequence>MSGPGFVVAAALGLIAVTLAVPVPIALARATWPTRAPARALLLWQVIALAGGFSMIGALLAAGLALMPIAVVPGGIVVGAAIALTGYLLGHLAATVTVVVRSRQRHQELLWLLTSPHPTRAETLVLEDSVPLAYCVPRGWHSLTVLSRGLLDRLSSEELSAVIAHERAHLDQRHDILLVAFRAWHSALPWFPIAARAAEEVDVLVELLADDSARRVVSDRALAHAIAAVARVEPDGAPRTVRHPATARSRDRLLRLAA</sequence>
<dbReference type="PANTHER" id="PTHR34978">
    <property type="entry name" value="POSSIBLE SENSOR-TRANSDUCER PROTEIN BLAR"/>
    <property type="match status" value="1"/>
</dbReference>
<gene>
    <name evidence="9" type="primary">blaR</name>
    <name evidence="9" type="ORF">GCM10011600_27060</name>
</gene>
<evidence type="ECO:0000313" key="9">
    <source>
        <dbReference type="EMBL" id="GHF24552.1"/>
    </source>
</evidence>
<evidence type="ECO:0000256" key="5">
    <source>
        <dbReference type="ARBA" id="ARBA00023049"/>
    </source>
</evidence>
<keyword evidence="5 6" id="KW-0482">Metalloprotease</keyword>
<comment type="similarity">
    <text evidence="6">Belongs to the peptidase M48 family.</text>
</comment>
<name>A0A8J3GS75_9MICO</name>
<feature type="transmembrane region" description="Helical" evidence="7">
    <location>
        <begin position="76"/>
        <end position="100"/>
    </location>
</feature>
<feature type="transmembrane region" description="Helical" evidence="7">
    <location>
        <begin position="6"/>
        <end position="28"/>
    </location>
</feature>
<reference evidence="9" key="1">
    <citation type="journal article" date="2014" name="Int. J. Syst. Evol. Microbiol.">
        <title>Complete genome sequence of Corynebacterium casei LMG S-19264T (=DSM 44701T), isolated from a smear-ripened cheese.</title>
        <authorList>
            <consortium name="US DOE Joint Genome Institute (JGI-PGF)"/>
            <person name="Walter F."/>
            <person name="Albersmeier A."/>
            <person name="Kalinowski J."/>
            <person name="Ruckert C."/>
        </authorList>
    </citation>
    <scope>NUCLEOTIDE SEQUENCE</scope>
    <source>
        <strain evidence="9">CGMCC 1.16548</strain>
    </source>
</reference>
<keyword evidence="7" id="KW-0472">Membrane</keyword>
<dbReference type="Gene3D" id="3.30.2010.10">
    <property type="entry name" value="Metalloproteases ('zincins'), catalytic domain"/>
    <property type="match status" value="1"/>
</dbReference>
<keyword evidence="10" id="KW-1185">Reference proteome</keyword>
<keyword evidence="3 6" id="KW-0378">Hydrolase</keyword>
<keyword evidence="1 6" id="KW-0645">Protease</keyword>
<dbReference type="RefSeq" id="WP_191284067.1">
    <property type="nucleotide sequence ID" value="NZ_BNAI01000008.1"/>
</dbReference>
<evidence type="ECO:0000313" key="10">
    <source>
        <dbReference type="Proteomes" id="UP000617531"/>
    </source>
</evidence>
<evidence type="ECO:0000256" key="2">
    <source>
        <dbReference type="ARBA" id="ARBA00022723"/>
    </source>
</evidence>
<dbReference type="AlphaFoldDB" id="A0A8J3GS75"/>
<keyword evidence="4 6" id="KW-0862">Zinc</keyword>
<evidence type="ECO:0000256" key="4">
    <source>
        <dbReference type="ARBA" id="ARBA00022833"/>
    </source>
</evidence>
<dbReference type="InterPro" id="IPR052173">
    <property type="entry name" value="Beta-lactam_resp_regulator"/>
</dbReference>
<dbReference type="Proteomes" id="UP000617531">
    <property type="component" value="Unassembled WGS sequence"/>
</dbReference>
<proteinExistence type="inferred from homology"/>
<evidence type="ECO:0000256" key="6">
    <source>
        <dbReference type="RuleBase" id="RU003983"/>
    </source>
</evidence>
<evidence type="ECO:0000256" key="3">
    <source>
        <dbReference type="ARBA" id="ARBA00022801"/>
    </source>
</evidence>
<comment type="caution">
    <text evidence="9">The sequence shown here is derived from an EMBL/GenBank/DDBJ whole genome shotgun (WGS) entry which is preliminary data.</text>
</comment>
<dbReference type="PANTHER" id="PTHR34978:SF3">
    <property type="entry name" value="SLR0241 PROTEIN"/>
    <property type="match status" value="1"/>
</dbReference>
<feature type="domain" description="Peptidase M48" evidence="8">
    <location>
        <begin position="114"/>
        <end position="181"/>
    </location>
</feature>
<keyword evidence="7" id="KW-1133">Transmembrane helix</keyword>
<dbReference type="GO" id="GO:0006508">
    <property type="term" value="P:proteolysis"/>
    <property type="evidence" value="ECO:0007669"/>
    <property type="project" value="UniProtKB-KW"/>
</dbReference>
<accession>A0A8J3GS75</accession>
<dbReference type="GO" id="GO:0004222">
    <property type="term" value="F:metalloendopeptidase activity"/>
    <property type="evidence" value="ECO:0007669"/>
    <property type="project" value="InterPro"/>
</dbReference>
<dbReference type="GO" id="GO:0046872">
    <property type="term" value="F:metal ion binding"/>
    <property type="evidence" value="ECO:0007669"/>
    <property type="project" value="UniProtKB-KW"/>
</dbReference>
<evidence type="ECO:0000256" key="7">
    <source>
        <dbReference type="SAM" id="Phobius"/>
    </source>
</evidence>
<feature type="transmembrane region" description="Helical" evidence="7">
    <location>
        <begin position="40"/>
        <end position="70"/>
    </location>
</feature>